<evidence type="ECO:0000313" key="1">
    <source>
        <dbReference type="EMBL" id="KDN14424.1"/>
    </source>
</evidence>
<keyword evidence="2" id="KW-1185">Reference proteome</keyword>
<dbReference type="Proteomes" id="UP000027170">
    <property type="component" value="Unassembled WGS sequence"/>
</dbReference>
<dbReference type="EMBL" id="JFZV01000007">
    <property type="protein sequence ID" value="KDN14424.1"/>
    <property type="molecule type" value="Genomic_DNA"/>
</dbReference>
<sequence>MLMLWFPLTVNINPDERLIAVCLGSHWCNISWHDDGK</sequence>
<name>A0A836Z5L6_9NEIS</name>
<dbReference type="AlphaFoldDB" id="A0A836Z5L6"/>
<protein>
    <submittedName>
        <fullName evidence="1">Uncharacterized protein</fullName>
    </submittedName>
</protein>
<proteinExistence type="predicted"/>
<evidence type="ECO:0000313" key="2">
    <source>
        <dbReference type="Proteomes" id="UP000027170"/>
    </source>
</evidence>
<organism evidence="1 2">
    <name type="scientific">Snodgrassella communis</name>
    <dbReference type="NCBI Taxonomy" id="2946699"/>
    <lineage>
        <taxon>Bacteria</taxon>
        <taxon>Pseudomonadati</taxon>
        <taxon>Pseudomonadota</taxon>
        <taxon>Betaproteobacteria</taxon>
        <taxon>Neisseriales</taxon>
        <taxon>Neisseriaceae</taxon>
        <taxon>Snodgrassella</taxon>
    </lineage>
</organism>
<accession>A0A836Z5L6</accession>
<reference evidence="1 2" key="1">
    <citation type="submission" date="2014-03" db="EMBL/GenBank/DDBJ databases">
        <title>The genomes of two eusocial bee gut symbionts.</title>
        <authorList>
            <person name="Kwong W.K."/>
            <person name="Engel P."/>
            <person name="Koch H."/>
            <person name="Moran N.A."/>
        </authorList>
    </citation>
    <scope>NUCLEOTIDE SEQUENCE [LARGE SCALE GENOMIC DNA]</scope>
    <source>
        <strain evidence="2">wkB29</strain>
    </source>
</reference>
<gene>
    <name evidence="1" type="ORF">SALWKB29_1513</name>
</gene>
<comment type="caution">
    <text evidence="1">The sequence shown here is derived from an EMBL/GenBank/DDBJ whole genome shotgun (WGS) entry which is preliminary data.</text>
</comment>